<gene>
    <name evidence="11" type="ORF">BDFB_001007</name>
</gene>
<dbReference type="PANTHER" id="PTHR21092">
    <property type="entry name" value="NICASTRIN"/>
    <property type="match status" value="1"/>
</dbReference>
<dbReference type="SUPFAM" id="SSF53187">
    <property type="entry name" value="Zn-dependent exopeptidases"/>
    <property type="match status" value="1"/>
</dbReference>
<dbReference type="EMBL" id="QDEB01129065">
    <property type="protein sequence ID" value="RZB39345.1"/>
    <property type="molecule type" value="Genomic_DNA"/>
</dbReference>
<keyword evidence="4" id="KW-0812">Transmembrane</keyword>
<dbReference type="SMART" id="SM00671">
    <property type="entry name" value="SEL1"/>
    <property type="match status" value="4"/>
</dbReference>
<proteinExistence type="inferred from homology"/>
<dbReference type="SUPFAM" id="SSF81901">
    <property type="entry name" value="HCP-like"/>
    <property type="match status" value="1"/>
</dbReference>
<dbReference type="Gene3D" id="3.40.630.10">
    <property type="entry name" value="Zn peptidases"/>
    <property type="match status" value="1"/>
</dbReference>
<evidence type="ECO:0000256" key="1">
    <source>
        <dbReference type="ARBA" id="ARBA00004479"/>
    </source>
</evidence>
<keyword evidence="12" id="KW-1185">Reference proteome</keyword>
<dbReference type="PANTHER" id="PTHR21092:SF0">
    <property type="entry name" value="NICASTRIN"/>
    <property type="match status" value="1"/>
</dbReference>
<dbReference type="GO" id="GO:0007220">
    <property type="term" value="P:Notch receptor processing"/>
    <property type="evidence" value="ECO:0007669"/>
    <property type="project" value="TreeGrafter"/>
</dbReference>
<name>A0A482V814_ASBVE</name>
<comment type="subcellular location">
    <subcellularLocation>
        <location evidence="1">Membrane</location>
        <topology evidence="1">Single-pass type I membrane protein</topology>
    </subcellularLocation>
</comment>
<keyword evidence="9" id="KW-0325">Glycoprotein</keyword>
<comment type="caution">
    <text evidence="11">The sequence shown here is derived from an EMBL/GenBank/DDBJ whole genome shotgun (WGS) entry which is preliminary data.</text>
</comment>
<keyword evidence="7" id="KW-1133">Transmembrane helix</keyword>
<dbReference type="InterPro" id="IPR041084">
    <property type="entry name" value="Ncstrn_small"/>
</dbReference>
<keyword evidence="6" id="KW-0914">Notch signaling pathway</keyword>
<keyword evidence="8" id="KW-0472">Membrane</keyword>
<evidence type="ECO:0000259" key="10">
    <source>
        <dbReference type="Pfam" id="PF18266"/>
    </source>
</evidence>
<comment type="similarity">
    <text evidence="2">Belongs to the nicastrin family.</text>
</comment>
<evidence type="ECO:0000256" key="6">
    <source>
        <dbReference type="ARBA" id="ARBA00022976"/>
    </source>
</evidence>
<protein>
    <recommendedName>
        <fullName evidence="3">Nicastrin</fullName>
    </recommendedName>
</protein>
<evidence type="ECO:0000256" key="4">
    <source>
        <dbReference type="ARBA" id="ARBA00022692"/>
    </source>
</evidence>
<dbReference type="Pfam" id="PF18266">
    <property type="entry name" value="Ncstrn_small"/>
    <property type="match status" value="1"/>
</dbReference>
<evidence type="ECO:0000256" key="2">
    <source>
        <dbReference type="ARBA" id="ARBA00007717"/>
    </source>
</evidence>
<sequence length="795" mass="89984">MAYNFQSESEVKDFIKNLGIEYRFGCYSEKKPEVCHLLADYLESIDKNYEKAGIVYRNTCDDYKYAKSCSKYATYVLLGKGTKKSDFKAAYNYFEKGCDLDDPTSCFHQGLLLIAKNDGQGIAQNPLKGMSLLEKSCKAEHSNACYYLSGMYISGVKKPNSENKSEYLVQRDMEKAFQFALKGCELGNMYSCANLSQMYAKGDAERGGSTGVIHYCERQADLDFILKNGTAPPYVPIIPTSLFNIKNLNVLKSSEKISGLLLYANEEKLDHFTHENQCPNPQSSLKDTCKANNEWNPFGTGLMYQDIPFPVFYVQTEDSIAFAKECFSKHNNYSFDSQRDRSLCSLQLVSFMFAATNSPTCIRRSNLITNLNPPKLCDPLGDKNVWATLFPLVNGTNFTEPINFRYIVVAARLDTTSMFYKTAGAISPVTGLVTLLSTAKYLKAILPTNKNFTRNVLFLLFNGESYDYIGSQRFVYELLKGNFPSKSKKFLPNITIDDIDLYIELSQLNATETLVAHYLRDGKPERFLLKLQAQARNEGLDLELSEDTLPPASLHTFLKNRTDLPSLILADHKTSYKNHFYNSVYDNATNLNYTYLNITANETVIEGIQSYVQNVSTMLAKSLYFEITDEKYDNETAADVQFIDELFHCYLEEGNCKVHQAIQQVKWQHEPFSLYVGVDGNSNVLTTLIGLTLGWVTGDSVGKSSKNCTNEPKNPALRYYNMSQSVDDLNTTLCYRITMNFTEAVSPAFVIHDYDWSSGEYSTWTESIWNDFRLRIFLKPSASHENMTVAIGSIL</sequence>
<dbReference type="GO" id="GO:0005886">
    <property type="term" value="C:plasma membrane"/>
    <property type="evidence" value="ECO:0007669"/>
    <property type="project" value="UniProtKB-ARBA"/>
</dbReference>
<feature type="domain" description="Nicastrin small lobe" evidence="10">
    <location>
        <begin position="205"/>
        <end position="354"/>
    </location>
</feature>
<dbReference type="Proteomes" id="UP000292052">
    <property type="component" value="Unassembled WGS sequence"/>
</dbReference>
<dbReference type="InterPro" id="IPR006597">
    <property type="entry name" value="Sel1-like"/>
</dbReference>
<organism evidence="11 12">
    <name type="scientific">Asbolus verrucosus</name>
    <name type="common">Desert ironclad beetle</name>
    <dbReference type="NCBI Taxonomy" id="1661398"/>
    <lineage>
        <taxon>Eukaryota</taxon>
        <taxon>Metazoa</taxon>
        <taxon>Ecdysozoa</taxon>
        <taxon>Arthropoda</taxon>
        <taxon>Hexapoda</taxon>
        <taxon>Insecta</taxon>
        <taxon>Pterygota</taxon>
        <taxon>Neoptera</taxon>
        <taxon>Endopterygota</taxon>
        <taxon>Coleoptera</taxon>
        <taxon>Polyphaga</taxon>
        <taxon>Cucujiformia</taxon>
        <taxon>Tenebrionidae</taxon>
        <taxon>Pimeliinae</taxon>
        <taxon>Asbolus</taxon>
    </lineage>
</organism>
<evidence type="ECO:0000256" key="8">
    <source>
        <dbReference type="ARBA" id="ARBA00023136"/>
    </source>
</evidence>
<evidence type="ECO:0000256" key="3">
    <source>
        <dbReference type="ARBA" id="ARBA00015303"/>
    </source>
</evidence>
<evidence type="ECO:0000256" key="7">
    <source>
        <dbReference type="ARBA" id="ARBA00022989"/>
    </source>
</evidence>
<dbReference type="Gene3D" id="1.25.40.10">
    <property type="entry name" value="Tetratricopeptide repeat domain"/>
    <property type="match status" value="1"/>
</dbReference>
<evidence type="ECO:0000256" key="9">
    <source>
        <dbReference type="ARBA" id="ARBA00023180"/>
    </source>
</evidence>
<evidence type="ECO:0000313" key="12">
    <source>
        <dbReference type="Proteomes" id="UP000292052"/>
    </source>
</evidence>
<reference evidence="11 12" key="1">
    <citation type="submission" date="2017-03" db="EMBL/GenBank/DDBJ databases">
        <title>Genome of the blue death feigning beetle - Asbolus verrucosus.</title>
        <authorList>
            <person name="Rider S.D."/>
        </authorList>
    </citation>
    <scope>NUCLEOTIDE SEQUENCE [LARGE SCALE GENOMIC DNA]</scope>
    <source>
        <strain evidence="11">Butters</strain>
        <tissue evidence="11">Head and leg muscle</tissue>
    </source>
</reference>
<dbReference type="GO" id="GO:0007219">
    <property type="term" value="P:Notch signaling pathway"/>
    <property type="evidence" value="ECO:0007669"/>
    <property type="project" value="UniProtKB-KW"/>
</dbReference>
<dbReference type="Pfam" id="PF05450">
    <property type="entry name" value="Nicastrin"/>
    <property type="match status" value="1"/>
</dbReference>
<keyword evidence="5" id="KW-0732">Signal</keyword>
<dbReference type="Pfam" id="PF08238">
    <property type="entry name" value="Sel1"/>
    <property type="match status" value="3"/>
</dbReference>
<dbReference type="InterPro" id="IPR011990">
    <property type="entry name" value="TPR-like_helical_dom_sf"/>
</dbReference>
<dbReference type="AlphaFoldDB" id="A0A482V814"/>
<evidence type="ECO:0000313" key="11">
    <source>
        <dbReference type="EMBL" id="RZB39345.1"/>
    </source>
</evidence>
<dbReference type="InterPro" id="IPR008710">
    <property type="entry name" value="Nicastrin"/>
</dbReference>
<dbReference type="OrthoDB" id="755951at2759"/>
<accession>A0A482V814</accession>
<dbReference type="GO" id="GO:0016485">
    <property type="term" value="P:protein processing"/>
    <property type="evidence" value="ECO:0007669"/>
    <property type="project" value="InterPro"/>
</dbReference>
<evidence type="ECO:0000256" key="5">
    <source>
        <dbReference type="ARBA" id="ARBA00022729"/>
    </source>
</evidence>
<dbReference type="STRING" id="1661398.A0A482V814"/>